<reference evidence="3" key="1">
    <citation type="journal article" date="2019" name="Int. J. Syst. Evol. Microbiol.">
        <title>The Global Catalogue of Microorganisms (GCM) 10K type strain sequencing project: providing services to taxonomists for standard genome sequencing and annotation.</title>
        <authorList>
            <consortium name="The Broad Institute Genomics Platform"/>
            <consortium name="The Broad Institute Genome Sequencing Center for Infectious Disease"/>
            <person name="Wu L."/>
            <person name="Ma J."/>
        </authorList>
    </citation>
    <scope>NUCLEOTIDE SEQUENCE [LARGE SCALE GENOMIC DNA]</scope>
    <source>
        <strain evidence="3">CCUG 56754</strain>
    </source>
</reference>
<keyword evidence="3" id="KW-1185">Reference proteome</keyword>
<feature type="domain" description="N-acetyltransferase" evidence="1">
    <location>
        <begin position="141"/>
        <end position="279"/>
    </location>
</feature>
<dbReference type="PANTHER" id="PTHR31143:SF2">
    <property type="entry name" value="FR47-LIKE DOMAIN-CONTAINING PROTEIN-RELATED"/>
    <property type="match status" value="1"/>
</dbReference>
<dbReference type="InterPro" id="IPR000182">
    <property type="entry name" value="GNAT_dom"/>
</dbReference>
<dbReference type="InterPro" id="IPR016181">
    <property type="entry name" value="Acyl_CoA_acyltransferase"/>
</dbReference>
<dbReference type="Pfam" id="PF08445">
    <property type="entry name" value="FR47"/>
    <property type="match status" value="1"/>
</dbReference>
<dbReference type="PANTHER" id="PTHR31143">
    <property type="match status" value="1"/>
</dbReference>
<name>A0ABW3LI61_9BACI</name>
<accession>A0ABW3LI61</accession>
<dbReference type="Proteomes" id="UP001597040">
    <property type="component" value="Unassembled WGS sequence"/>
</dbReference>
<evidence type="ECO:0000259" key="1">
    <source>
        <dbReference type="PROSITE" id="PS51186"/>
    </source>
</evidence>
<dbReference type="RefSeq" id="WP_390358601.1">
    <property type="nucleotide sequence ID" value="NZ_JBHTKJ010000001.1"/>
</dbReference>
<protein>
    <submittedName>
        <fullName evidence="2">GNAT family N-acetyltransferase</fullName>
    </submittedName>
</protein>
<evidence type="ECO:0000313" key="3">
    <source>
        <dbReference type="Proteomes" id="UP001597040"/>
    </source>
</evidence>
<dbReference type="SUPFAM" id="SSF55729">
    <property type="entry name" value="Acyl-CoA N-acyltransferases (Nat)"/>
    <property type="match status" value="1"/>
</dbReference>
<dbReference type="InterPro" id="IPR027365">
    <property type="entry name" value="GNAT_acetyltra_YdfB-like"/>
</dbReference>
<dbReference type="InterPro" id="IPR013653">
    <property type="entry name" value="GCN5-like_dom"/>
</dbReference>
<proteinExistence type="predicted"/>
<comment type="caution">
    <text evidence="2">The sequence shown here is derived from an EMBL/GenBank/DDBJ whole genome shotgun (WGS) entry which is preliminary data.</text>
</comment>
<evidence type="ECO:0000313" key="2">
    <source>
        <dbReference type="EMBL" id="MFD1036956.1"/>
    </source>
</evidence>
<dbReference type="EMBL" id="JBHTKJ010000001">
    <property type="protein sequence ID" value="MFD1036956.1"/>
    <property type="molecule type" value="Genomic_DNA"/>
</dbReference>
<dbReference type="PROSITE" id="PS51186">
    <property type="entry name" value="GNAT"/>
    <property type="match status" value="1"/>
</dbReference>
<sequence>MDVMVVTSVEKYTDRVEELLLKNEACNNLMLGILDRLVDGEQAYKGGYYLGLVVKDEKAVYAFMQTPPNNWIFADVDGLDSKIMEGVAEFLYKSNLEVPGVLGPNRMVEIFINKWNQVARLKMRQLIYQVDQVNELPTVDGYLAHATDEDHSLVKKWLIQFGIEANEHISETHADQTAGVFIENQSLYLWMANDMPVSMVNRSRKTKNGVAINAVFTPDEYKGNGYATTAVAKLTENLLDEGFQFCSLYTDIANPTSNSIYKKIGYYVVGSSVVYEFKK</sequence>
<gene>
    <name evidence="2" type="ORF">ACFQ3N_00750</name>
</gene>
<organism evidence="2 3">
    <name type="scientific">Virgibacillus byunsanensis</name>
    <dbReference type="NCBI Taxonomy" id="570945"/>
    <lineage>
        <taxon>Bacteria</taxon>
        <taxon>Bacillati</taxon>
        <taxon>Bacillota</taxon>
        <taxon>Bacilli</taxon>
        <taxon>Bacillales</taxon>
        <taxon>Bacillaceae</taxon>
        <taxon>Virgibacillus</taxon>
    </lineage>
</organism>
<dbReference type="Gene3D" id="3.40.630.30">
    <property type="match status" value="1"/>
</dbReference>